<reference evidence="2 3" key="1">
    <citation type="submission" date="2016-08" db="EMBL/GenBank/DDBJ databases">
        <title>Evolution of the type three secretion system and type three effector repertoires in Xanthomonas.</title>
        <authorList>
            <person name="Merda D."/>
            <person name="Briand M."/>
            <person name="Bosis E."/>
            <person name="Rousseau C."/>
            <person name="Portier P."/>
            <person name="Jacques M.-A."/>
            <person name="Fischer-Le Saux M."/>
        </authorList>
    </citation>
    <scope>NUCLEOTIDE SEQUENCE [LARGE SCALE GENOMIC DNA]</scope>
    <source>
        <strain evidence="2 3">CFBP 3122</strain>
    </source>
</reference>
<dbReference type="RefSeq" id="WP_104596603.1">
    <property type="nucleotide sequence ID" value="NZ_MIGV01000002.1"/>
</dbReference>
<evidence type="ECO:0000256" key="1">
    <source>
        <dbReference type="SAM" id="Phobius"/>
    </source>
</evidence>
<dbReference type="AlphaFoldDB" id="A0A2S6Z949"/>
<accession>A0A2S6Z949</accession>
<feature type="transmembrane region" description="Helical" evidence="1">
    <location>
        <begin position="61"/>
        <end position="82"/>
    </location>
</feature>
<keyword evidence="1" id="KW-1133">Transmembrane helix</keyword>
<evidence type="ECO:0000313" key="3">
    <source>
        <dbReference type="Proteomes" id="UP000238270"/>
    </source>
</evidence>
<protein>
    <submittedName>
        <fullName evidence="2">Uncharacterized protein</fullName>
    </submittedName>
</protein>
<comment type="caution">
    <text evidence="2">The sequence shown here is derived from an EMBL/GenBank/DDBJ whole genome shotgun (WGS) entry which is preliminary data.</text>
</comment>
<evidence type="ECO:0000313" key="2">
    <source>
        <dbReference type="EMBL" id="PPT78248.1"/>
    </source>
</evidence>
<gene>
    <name evidence="2" type="ORF">XaplCFBP3122_02875</name>
</gene>
<dbReference type="EMBL" id="MIGV01000002">
    <property type="protein sequence ID" value="PPT78248.1"/>
    <property type="molecule type" value="Genomic_DNA"/>
</dbReference>
<keyword evidence="1" id="KW-0812">Transmembrane</keyword>
<organism evidence="2 3">
    <name type="scientific">Xanthomonas arboricola pv. populi</name>
    <dbReference type="NCBI Taxonomy" id="487823"/>
    <lineage>
        <taxon>Bacteria</taxon>
        <taxon>Pseudomonadati</taxon>
        <taxon>Pseudomonadota</taxon>
        <taxon>Gammaproteobacteria</taxon>
        <taxon>Lysobacterales</taxon>
        <taxon>Lysobacteraceae</taxon>
        <taxon>Xanthomonas</taxon>
    </lineage>
</organism>
<sequence>MSLLAAATLQLLAFAAALLGAGIAGVRGVRLAQLAAAHPSPGAWWQGDTARRAIIHAVRPLWWTITALVIGAALPQRALMLAGT</sequence>
<proteinExistence type="predicted"/>
<name>A0A2S6Z949_9XANT</name>
<dbReference type="Proteomes" id="UP000238270">
    <property type="component" value="Unassembled WGS sequence"/>
</dbReference>
<keyword evidence="1" id="KW-0472">Membrane</keyword>